<evidence type="ECO:0000313" key="3">
    <source>
        <dbReference type="Proteomes" id="UP000595437"/>
    </source>
</evidence>
<proteinExistence type="predicted"/>
<protein>
    <submittedName>
        <fullName evidence="2">Microsomal triglyceride transfer protein variant b</fullName>
    </submittedName>
</protein>
<feature type="non-terminal residue" evidence="2">
    <location>
        <position position="1"/>
    </location>
</feature>
<gene>
    <name evidence="2" type="ORF">FKW44_006095</name>
</gene>
<feature type="signal peptide" evidence="1">
    <location>
        <begin position="1"/>
        <end position="20"/>
    </location>
</feature>
<evidence type="ECO:0000313" key="2">
    <source>
        <dbReference type="EMBL" id="QQP53573.1"/>
    </source>
</evidence>
<name>A0A7T8KCX2_CALRO</name>
<organism evidence="2 3">
    <name type="scientific">Caligus rogercresseyi</name>
    <name type="common">Sea louse</name>
    <dbReference type="NCBI Taxonomy" id="217165"/>
    <lineage>
        <taxon>Eukaryota</taxon>
        <taxon>Metazoa</taxon>
        <taxon>Ecdysozoa</taxon>
        <taxon>Arthropoda</taxon>
        <taxon>Crustacea</taxon>
        <taxon>Multicrustacea</taxon>
        <taxon>Hexanauplia</taxon>
        <taxon>Copepoda</taxon>
        <taxon>Siphonostomatoida</taxon>
        <taxon>Caligidae</taxon>
        <taxon>Caligus</taxon>
    </lineage>
</organism>
<dbReference type="AlphaFoldDB" id="A0A7T8KCX2"/>
<accession>A0A7T8KCX2</accession>
<keyword evidence="1" id="KW-0732">Signal</keyword>
<feature type="chain" id="PRO_5031305275" evidence="1">
    <location>
        <begin position="21"/>
        <end position="169"/>
    </location>
</feature>
<dbReference type="Proteomes" id="UP000595437">
    <property type="component" value="Chromosome 4"/>
</dbReference>
<sequence length="169" mass="19716">MLLPLWPLILFYLFVGLASSKHVERTYEYFTKWSHSEGHSHPAPPPVKLQRLSLWADETMRSTSIPYPHKILPSLFIHHILMNGWERDVSGDCYVVYSSEGEKECLSEETIRHKLHDDRSLFAWSSSSVLELNKAERALTKASVKERFTKRELNKEDFIVEAEMDIKLI</sequence>
<evidence type="ECO:0000256" key="1">
    <source>
        <dbReference type="SAM" id="SignalP"/>
    </source>
</evidence>
<dbReference type="OrthoDB" id="5865932at2759"/>
<reference evidence="3" key="1">
    <citation type="submission" date="2021-01" db="EMBL/GenBank/DDBJ databases">
        <title>Caligus Genome Assembly.</title>
        <authorList>
            <person name="Gallardo-Escarate C."/>
        </authorList>
    </citation>
    <scope>NUCLEOTIDE SEQUENCE [LARGE SCALE GENOMIC DNA]</scope>
</reference>
<keyword evidence="3" id="KW-1185">Reference proteome</keyword>
<dbReference type="EMBL" id="CP045893">
    <property type="protein sequence ID" value="QQP53573.1"/>
    <property type="molecule type" value="Genomic_DNA"/>
</dbReference>